<evidence type="ECO:0000313" key="4">
    <source>
        <dbReference type="EMBL" id="QTX03658.1"/>
    </source>
</evidence>
<keyword evidence="1" id="KW-0812">Transmembrane</keyword>
<keyword evidence="5" id="KW-1185">Reference proteome</keyword>
<dbReference type="AlphaFoldDB" id="A0A975FLI5"/>
<keyword evidence="1" id="KW-1133">Transmembrane helix</keyword>
<reference evidence="4" key="1">
    <citation type="submission" date="2021-03" db="EMBL/GenBank/DDBJ databases">
        <title>Agromyces archimandritus sp. nov., isolated from the cockroach Archimandrita tessellata.</title>
        <authorList>
            <person name="Guzman J."/>
            <person name="Ortuzar M."/>
            <person name="Poehlein A."/>
            <person name="Daniel R."/>
            <person name="Trujillo M."/>
            <person name="Vilcinskas A."/>
        </authorList>
    </citation>
    <scope>NUCLEOTIDE SEQUENCE</scope>
    <source>
        <strain evidence="4">G127AT</strain>
    </source>
</reference>
<gene>
    <name evidence="4" type="ORF">G127AT_09935</name>
</gene>
<dbReference type="Proteomes" id="UP000671914">
    <property type="component" value="Chromosome"/>
</dbReference>
<evidence type="ECO:0000313" key="5">
    <source>
        <dbReference type="Proteomes" id="UP000671914"/>
    </source>
</evidence>
<dbReference type="KEGG" id="aarc:G127AT_09935"/>
<feature type="transmembrane region" description="Helical" evidence="1">
    <location>
        <begin position="111"/>
        <end position="130"/>
    </location>
</feature>
<dbReference type="Pfam" id="PF04235">
    <property type="entry name" value="DUF418"/>
    <property type="match status" value="1"/>
</dbReference>
<dbReference type="EMBL" id="CP071696">
    <property type="protein sequence ID" value="QTX03658.1"/>
    <property type="molecule type" value="Genomic_DNA"/>
</dbReference>
<feature type="transmembrane region" description="Helical" evidence="1">
    <location>
        <begin position="137"/>
        <end position="156"/>
    </location>
</feature>
<evidence type="ECO:0000259" key="2">
    <source>
        <dbReference type="Pfam" id="PF04235"/>
    </source>
</evidence>
<proteinExistence type="predicted"/>
<protein>
    <submittedName>
        <fullName evidence="4">DUF1624 domain-containing protein</fullName>
    </submittedName>
</protein>
<dbReference type="InterPro" id="IPR012429">
    <property type="entry name" value="HGSNAT_cat"/>
</dbReference>
<feature type="transmembrane region" description="Helical" evidence="1">
    <location>
        <begin position="268"/>
        <end position="289"/>
    </location>
</feature>
<sequence length="352" mass="35938">MQQAAPRARITGIDAARGLALLGMFVAHVVPDGDGAAGDALFAIATERSRLLFAITAGFGLGLLTGGTRPAPPGERRGLRRQIAVRALLLLALGLLLTAMGPLVYVILDEYGIAFAIMIALVFLPARVLLAVGAPLVVLMAGLTAWGPLRAALGIGPDHLLADWFATGAYPVLVWVPVMMVGVGIVRLGIDRPRVLAWVGSAGLAVAIAGLGVSVALGGDLLAPTRAPGADAVGAACFTAGNVGVGLATSAALIALTARTPAPVARVAGGMLSPLAAAGSMPLTVYTVQLVVLRATTRVGADGIPTDDSWATFWWLTVGTLIGAWLWRRHVGRGPLEWVVAVASGRIRFGGA</sequence>
<dbReference type="InterPro" id="IPR007349">
    <property type="entry name" value="DUF418"/>
</dbReference>
<dbReference type="Pfam" id="PF07786">
    <property type="entry name" value="HGSNAT_cat"/>
    <property type="match status" value="1"/>
</dbReference>
<feature type="domain" description="DUF418" evidence="2">
    <location>
        <begin position="196"/>
        <end position="340"/>
    </location>
</feature>
<dbReference type="RefSeq" id="WP_210896469.1">
    <property type="nucleotide sequence ID" value="NZ_CP071696.1"/>
</dbReference>
<feature type="transmembrane region" description="Helical" evidence="1">
    <location>
        <begin position="83"/>
        <end position="105"/>
    </location>
</feature>
<evidence type="ECO:0000256" key="1">
    <source>
        <dbReference type="SAM" id="Phobius"/>
    </source>
</evidence>
<organism evidence="4 5">
    <name type="scientific">Agromyces archimandritae</name>
    <dbReference type="NCBI Taxonomy" id="2781962"/>
    <lineage>
        <taxon>Bacteria</taxon>
        <taxon>Bacillati</taxon>
        <taxon>Actinomycetota</taxon>
        <taxon>Actinomycetes</taxon>
        <taxon>Micrococcales</taxon>
        <taxon>Microbacteriaceae</taxon>
        <taxon>Agromyces</taxon>
    </lineage>
</organism>
<evidence type="ECO:0000259" key="3">
    <source>
        <dbReference type="Pfam" id="PF07786"/>
    </source>
</evidence>
<feature type="transmembrane region" description="Helical" evidence="1">
    <location>
        <begin position="195"/>
        <end position="217"/>
    </location>
</feature>
<accession>A0A975FLI5</accession>
<feature type="transmembrane region" description="Helical" evidence="1">
    <location>
        <begin position="168"/>
        <end position="188"/>
    </location>
</feature>
<feature type="transmembrane region" description="Helical" evidence="1">
    <location>
        <begin position="232"/>
        <end position="256"/>
    </location>
</feature>
<name>A0A975FLI5_9MICO</name>
<feature type="domain" description="Heparan-alpha-glucosaminide N-acetyltransferase catalytic" evidence="3">
    <location>
        <begin position="9"/>
        <end position="192"/>
    </location>
</feature>
<feature type="transmembrane region" description="Helical" evidence="1">
    <location>
        <begin position="309"/>
        <end position="327"/>
    </location>
</feature>
<keyword evidence="1" id="KW-0472">Membrane</keyword>